<gene>
    <name evidence="2" type="ORF">BQ4739_LOCUS18624</name>
</gene>
<organism evidence="2 3">
    <name type="scientific">Tetradesmus obliquus</name>
    <name type="common">Green alga</name>
    <name type="synonym">Acutodesmus obliquus</name>
    <dbReference type="NCBI Taxonomy" id="3088"/>
    <lineage>
        <taxon>Eukaryota</taxon>
        <taxon>Viridiplantae</taxon>
        <taxon>Chlorophyta</taxon>
        <taxon>core chlorophytes</taxon>
        <taxon>Chlorophyceae</taxon>
        <taxon>CS clade</taxon>
        <taxon>Sphaeropleales</taxon>
        <taxon>Scenedesmaceae</taxon>
        <taxon>Tetradesmus</taxon>
    </lineage>
</organism>
<feature type="signal peptide" evidence="1">
    <location>
        <begin position="1"/>
        <end position="23"/>
    </location>
</feature>
<evidence type="ECO:0000256" key="1">
    <source>
        <dbReference type="SAM" id="SignalP"/>
    </source>
</evidence>
<dbReference type="Proteomes" id="UP000256970">
    <property type="component" value="Unassembled WGS sequence"/>
</dbReference>
<keyword evidence="1" id="KW-0732">Signal</keyword>
<protein>
    <recommendedName>
        <fullName evidence="4">Magnesium transporter MgtE intracellular domain-containing protein</fullName>
    </recommendedName>
</protein>
<evidence type="ECO:0000313" key="2">
    <source>
        <dbReference type="EMBL" id="SZX78331.1"/>
    </source>
</evidence>
<name>A0A383WLP4_TETOB</name>
<evidence type="ECO:0008006" key="4">
    <source>
        <dbReference type="Google" id="ProtNLM"/>
    </source>
</evidence>
<sequence>MHPAGIKWIVISLVSLWLSGGEAQGCNPAEAAGLLPSVDASLTDKISLLGCKAPPSVNLVAVMGKLTSTLGSLPLEQLQQLPQVTELAIARPPAQLKPFFSLSGKELGTLMPLVQGVPADSLKVVMPLLAQQQPATVARMLSFLKGVSSSQLQQLSPLFASISQHQVNLLATALNTLPGRLLEKLSFLVGGLGPVQSVAVASPQQQQGDAGGATLRTVGLTMTPVFTLGQHKLGKLGGIGFGGGSSITTSSSRTGLFRQSHVSKIGGIGLGGGLLRGSGGLLGRLLLQDAAAAAAGCDPVKGLEVGAELLSSADLGAAVCKFTPEKLAPVMGRLLDVLNKQSSATLASLPAFADLLATTQPEVLMAIARIPRPTLAALLSVEGADSSVVVAQLKTLAAQDAETLNKLVYFTGNVPADKLGMLVDLFASLSDRQAATMSRLLNSLSAGQMVLALQLLEKFNFGVDNIQSSIPAASSRGSSFNIGPFVRVTVGGSSARGVGVGGLRLGLLG</sequence>
<dbReference type="AlphaFoldDB" id="A0A383WLP4"/>
<feature type="chain" id="PRO_5016698646" description="Magnesium transporter MgtE intracellular domain-containing protein" evidence="1">
    <location>
        <begin position="24"/>
        <end position="509"/>
    </location>
</feature>
<accession>A0A383WLP4</accession>
<evidence type="ECO:0000313" key="3">
    <source>
        <dbReference type="Proteomes" id="UP000256970"/>
    </source>
</evidence>
<proteinExistence type="predicted"/>
<keyword evidence="3" id="KW-1185">Reference proteome</keyword>
<dbReference type="EMBL" id="FNXT01001315">
    <property type="protein sequence ID" value="SZX78331.1"/>
    <property type="molecule type" value="Genomic_DNA"/>
</dbReference>
<reference evidence="2 3" key="1">
    <citation type="submission" date="2016-10" db="EMBL/GenBank/DDBJ databases">
        <authorList>
            <person name="Cai Z."/>
        </authorList>
    </citation>
    <scope>NUCLEOTIDE SEQUENCE [LARGE SCALE GENOMIC DNA]</scope>
</reference>